<feature type="compositionally biased region" description="Polar residues" evidence="1">
    <location>
        <begin position="1"/>
        <end position="12"/>
    </location>
</feature>
<accession>A0A7E4W7J9</accession>
<protein>
    <submittedName>
        <fullName evidence="3">H/ACA ribonucleoprotein complex non-core subunit NAF1</fullName>
    </submittedName>
</protein>
<organism evidence="2 3">
    <name type="scientific">Panagrellus redivivus</name>
    <name type="common">Microworm</name>
    <dbReference type="NCBI Taxonomy" id="6233"/>
    <lineage>
        <taxon>Eukaryota</taxon>
        <taxon>Metazoa</taxon>
        <taxon>Ecdysozoa</taxon>
        <taxon>Nematoda</taxon>
        <taxon>Chromadorea</taxon>
        <taxon>Rhabditida</taxon>
        <taxon>Tylenchina</taxon>
        <taxon>Panagrolaimomorpha</taxon>
        <taxon>Panagrolaimoidea</taxon>
        <taxon>Panagrolaimidae</taxon>
        <taxon>Panagrellus</taxon>
    </lineage>
</organism>
<reference evidence="2" key="1">
    <citation type="journal article" date="2013" name="Genetics">
        <title>The draft genome and transcriptome of Panagrellus redivivus are shaped by the harsh demands of a free-living lifestyle.</title>
        <authorList>
            <person name="Srinivasan J."/>
            <person name="Dillman A.R."/>
            <person name="Macchietto M.G."/>
            <person name="Heikkinen L."/>
            <person name="Lakso M."/>
            <person name="Fracchia K.M."/>
            <person name="Antoshechkin I."/>
            <person name="Mortazavi A."/>
            <person name="Wong G."/>
            <person name="Sternberg P.W."/>
        </authorList>
    </citation>
    <scope>NUCLEOTIDE SEQUENCE [LARGE SCALE GENOMIC DNA]</scope>
    <source>
        <strain evidence="2">MT8872</strain>
    </source>
</reference>
<feature type="region of interest" description="Disordered" evidence="1">
    <location>
        <begin position="1"/>
        <end position="98"/>
    </location>
</feature>
<reference evidence="3" key="2">
    <citation type="submission" date="2020-10" db="UniProtKB">
        <authorList>
            <consortium name="WormBaseParasite"/>
        </authorList>
    </citation>
    <scope>IDENTIFICATION</scope>
</reference>
<feature type="compositionally biased region" description="Basic and acidic residues" evidence="1">
    <location>
        <begin position="40"/>
        <end position="65"/>
    </location>
</feature>
<evidence type="ECO:0000313" key="2">
    <source>
        <dbReference type="Proteomes" id="UP000492821"/>
    </source>
</evidence>
<dbReference type="AlphaFoldDB" id="A0A7E4W7J9"/>
<keyword evidence="2" id="KW-1185">Reference proteome</keyword>
<feature type="compositionally biased region" description="Acidic residues" evidence="1">
    <location>
        <begin position="66"/>
        <end position="84"/>
    </location>
</feature>
<proteinExistence type="predicted"/>
<evidence type="ECO:0000256" key="1">
    <source>
        <dbReference type="SAM" id="MobiDB-lite"/>
    </source>
</evidence>
<feature type="compositionally biased region" description="Acidic residues" evidence="1">
    <location>
        <begin position="13"/>
        <end position="33"/>
    </location>
</feature>
<evidence type="ECO:0000313" key="3">
    <source>
        <dbReference type="WBParaSite" id="Pan_g7382.t1"/>
    </source>
</evidence>
<dbReference type="Proteomes" id="UP000492821">
    <property type="component" value="Unassembled WGS sequence"/>
</dbReference>
<sequence length="505" mass="56964">MSENQDPNVVQNSDEDGGYLYEDGSEEYSDSDVELSPSAMEERLADSTMDDMREDSIEAEAHLPIDSDDFEMDSDFSDLDDGQSEEEKPSKTSPYGTPYLISLSGERFRYNSTLATRMIRNGDTSLPNRVIVERLVPLSVLNNGFVLVGQSLDGKFVFGIESTLRFDDGRGVWNINNVTPIQTRLIIVNPNDNFREVVSTTHEFTRPVDSVATVMSAKNEICAICTDYRFSEQMHVGIFNFTNNIAFYMSFQTNLIGLDDNKGRCCAVTKDFVVMLCKSFNERQLELKLVIVSVANDESQLPQGLTTIEEVNLENRPPPTSSSKTIVHDVKPINPNKPVNTVHVGVREIPYSAYIKELVKEEIGTNLYLNEDVSADILEINNNIIRLICYVLVKVDHGTRYAQVTIRANVSDGTLTGQVDQLERIPNKYYNLEEFQTGEVISLFPQSYTLPCAAYNAALHRNHSEKSIMPAVKYGGGYEYVDQFTNKEKDYPLLEEKHIRNKSFC</sequence>
<dbReference type="WBParaSite" id="Pan_g7382.t1">
    <property type="protein sequence ID" value="Pan_g7382.t1"/>
    <property type="gene ID" value="Pan_g7382"/>
</dbReference>
<name>A0A7E4W7J9_PANRE</name>